<proteinExistence type="inferred from homology"/>
<evidence type="ECO:0000256" key="11">
    <source>
        <dbReference type="SAM" id="SignalP"/>
    </source>
</evidence>
<comment type="similarity">
    <text evidence="2">Belongs to the peptidase S1C family.</text>
</comment>
<dbReference type="EMBL" id="CP069370">
    <property type="protein sequence ID" value="QYZ70123.1"/>
    <property type="molecule type" value="Genomic_DNA"/>
</dbReference>
<keyword evidence="4 11" id="KW-0732">Signal</keyword>
<dbReference type="SUPFAM" id="SSF50494">
    <property type="entry name" value="Trypsin-like serine proteases"/>
    <property type="match status" value="1"/>
</dbReference>
<evidence type="ECO:0000256" key="8">
    <source>
        <dbReference type="ARBA" id="ARBA00022825"/>
    </source>
</evidence>
<evidence type="ECO:0000256" key="1">
    <source>
        <dbReference type="ARBA" id="ARBA00004418"/>
    </source>
</evidence>
<evidence type="ECO:0000256" key="2">
    <source>
        <dbReference type="ARBA" id="ARBA00010541"/>
    </source>
</evidence>
<feature type="active site" description="Charge relay system" evidence="9">
    <location>
        <position position="147"/>
    </location>
</feature>
<evidence type="ECO:0000256" key="10">
    <source>
        <dbReference type="PIRSR" id="PIRSR611782-2"/>
    </source>
</evidence>
<evidence type="ECO:0000256" key="5">
    <source>
        <dbReference type="ARBA" id="ARBA00022737"/>
    </source>
</evidence>
<keyword evidence="14" id="KW-1185">Reference proteome</keyword>
<dbReference type="SMART" id="SM00228">
    <property type="entry name" value="PDZ"/>
    <property type="match status" value="2"/>
</dbReference>
<sequence>MSRLRLAPVVSLVAVAGLAALALHAETAAPDPDAASTVPASQAQIDLSFAPVVHSAAPAVVNIYATRVVDQKASPFAGDPLFERLFGDLAPTTPRVQNSLGSGVIVGSDGIVVTNFHVVGSATEIRVVLNDRREYAATVMLGDEDSDLAILKLDGASDLPSLAFTDSDAIEVGDLVLAIGNPFGVGQTVSSGIVSGLARSSTAVGDGLGAFIQTDAAINPGNSGGALVDMQGRLVGINTAILSRTGGSLGIGFAIPANLVAQVVTQAQAGSDRFTKPWAGLTGQAVDAATAEAMGLPRPDGVVLSSVHPESPFAAAGLKAGDVITEVDGLPVNSPQEIVLRIATRGVGAKVDVSWLRDGEAQGATVLLIAAPDSPAREARTISGDTPLDGLSVARINPAVLEELDLPPKADGIVVTQAGRTSAAAGFRAGDLILAINGAEVGSTADVETLALSGDRRWRIDLVRQGKPVRLQFRY</sequence>
<dbReference type="Gene3D" id="2.30.42.10">
    <property type="match status" value="1"/>
</dbReference>
<organism evidence="13 14">
    <name type="scientific">Neotabrizicola shimadae</name>
    <dbReference type="NCBI Taxonomy" id="2807096"/>
    <lineage>
        <taxon>Bacteria</taxon>
        <taxon>Pseudomonadati</taxon>
        <taxon>Pseudomonadota</taxon>
        <taxon>Alphaproteobacteria</taxon>
        <taxon>Rhodobacterales</taxon>
        <taxon>Paracoccaceae</taxon>
        <taxon>Neotabrizicola</taxon>
    </lineage>
</organism>
<dbReference type="KEGG" id="nsm:JO391_00885"/>
<dbReference type="PROSITE" id="PS50106">
    <property type="entry name" value="PDZ"/>
    <property type="match status" value="2"/>
</dbReference>
<dbReference type="PRINTS" id="PR00834">
    <property type="entry name" value="PROTEASES2C"/>
</dbReference>
<dbReference type="PANTHER" id="PTHR22939">
    <property type="entry name" value="SERINE PROTEASE FAMILY S1C HTRA-RELATED"/>
    <property type="match status" value="1"/>
</dbReference>
<evidence type="ECO:0000256" key="7">
    <source>
        <dbReference type="ARBA" id="ARBA00022801"/>
    </source>
</evidence>
<evidence type="ECO:0000256" key="3">
    <source>
        <dbReference type="ARBA" id="ARBA00022670"/>
    </source>
</evidence>
<comment type="subcellular location">
    <subcellularLocation>
        <location evidence="1">Periplasm</location>
    </subcellularLocation>
</comment>
<dbReference type="InterPro" id="IPR001940">
    <property type="entry name" value="Peptidase_S1C"/>
</dbReference>
<feature type="domain" description="PDZ" evidence="12">
    <location>
        <begin position="280"/>
        <end position="334"/>
    </location>
</feature>
<dbReference type="InterPro" id="IPR009003">
    <property type="entry name" value="Peptidase_S1_PA"/>
</dbReference>
<dbReference type="InterPro" id="IPR011782">
    <property type="entry name" value="Pept_S1C_Do"/>
</dbReference>
<protein>
    <submittedName>
        <fullName evidence="13">Do family serine endopeptidase</fullName>
    </submittedName>
</protein>
<dbReference type="PANTHER" id="PTHR22939:SF129">
    <property type="entry name" value="SERINE PROTEASE HTRA2, MITOCHONDRIAL"/>
    <property type="match status" value="1"/>
</dbReference>
<evidence type="ECO:0000313" key="13">
    <source>
        <dbReference type="EMBL" id="QYZ70123.1"/>
    </source>
</evidence>
<dbReference type="InterPro" id="IPR041489">
    <property type="entry name" value="PDZ_6"/>
</dbReference>
<keyword evidence="8" id="KW-0720">Serine protease</keyword>
<dbReference type="Gene3D" id="2.30.42.60">
    <property type="match status" value="1"/>
</dbReference>
<keyword evidence="3" id="KW-0645">Protease</keyword>
<dbReference type="GO" id="GO:0006515">
    <property type="term" value="P:protein quality control for misfolded or incompletely synthesized proteins"/>
    <property type="evidence" value="ECO:0007669"/>
    <property type="project" value="TreeGrafter"/>
</dbReference>
<feature type="signal peptide" evidence="11">
    <location>
        <begin position="1"/>
        <end position="25"/>
    </location>
</feature>
<dbReference type="GO" id="GO:0004252">
    <property type="term" value="F:serine-type endopeptidase activity"/>
    <property type="evidence" value="ECO:0007669"/>
    <property type="project" value="InterPro"/>
</dbReference>
<keyword evidence="7" id="KW-0378">Hydrolase</keyword>
<feature type="domain" description="PDZ" evidence="12">
    <location>
        <begin position="390"/>
        <end position="441"/>
    </location>
</feature>
<reference evidence="13" key="1">
    <citation type="submission" date="2021-02" db="EMBL/GenBank/DDBJ databases">
        <title>Rhodobacter shimadae sp. nov., an aerobic anoxygenic phototrophic bacterium isolated from a hot spring.</title>
        <authorList>
            <person name="Muramatsu S."/>
            <person name="Haruta S."/>
            <person name="Hirose S."/>
            <person name="Hanada S."/>
        </authorList>
    </citation>
    <scope>NUCLEOTIDE SEQUENCE</scope>
    <source>
        <strain evidence="13">N10</strain>
    </source>
</reference>
<dbReference type="GO" id="GO:0042597">
    <property type="term" value="C:periplasmic space"/>
    <property type="evidence" value="ECO:0007669"/>
    <property type="project" value="UniProtKB-SubCell"/>
</dbReference>
<dbReference type="Pfam" id="PF17820">
    <property type="entry name" value="PDZ_6"/>
    <property type="match status" value="1"/>
</dbReference>
<feature type="chain" id="PRO_5039653923" evidence="11">
    <location>
        <begin position="26"/>
        <end position="475"/>
    </location>
</feature>
<feature type="binding site" evidence="10">
    <location>
        <position position="147"/>
    </location>
    <ligand>
        <name>substrate</name>
    </ligand>
</feature>
<dbReference type="Proteomes" id="UP000826300">
    <property type="component" value="Chromosome"/>
</dbReference>
<name>A0A8G1EDF5_9RHOB</name>
<dbReference type="Pfam" id="PF13180">
    <property type="entry name" value="PDZ_2"/>
    <property type="match status" value="1"/>
</dbReference>
<evidence type="ECO:0000256" key="9">
    <source>
        <dbReference type="PIRSR" id="PIRSR611782-1"/>
    </source>
</evidence>
<feature type="active site" description="Charge relay system" evidence="9">
    <location>
        <position position="223"/>
    </location>
</feature>
<evidence type="ECO:0000259" key="12">
    <source>
        <dbReference type="PROSITE" id="PS50106"/>
    </source>
</evidence>
<dbReference type="InterPro" id="IPR036034">
    <property type="entry name" value="PDZ_sf"/>
</dbReference>
<feature type="active site" description="Charge relay system" evidence="9">
    <location>
        <position position="117"/>
    </location>
</feature>
<evidence type="ECO:0000256" key="6">
    <source>
        <dbReference type="ARBA" id="ARBA00022764"/>
    </source>
</evidence>
<keyword evidence="6" id="KW-0574">Periplasm</keyword>
<dbReference type="RefSeq" id="WP_220662339.1">
    <property type="nucleotide sequence ID" value="NZ_CP069370.1"/>
</dbReference>
<feature type="binding site" evidence="10">
    <location>
        <position position="117"/>
    </location>
    <ligand>
        <name>substrate</name>
    </ligand>
</feature>
<feature type="binding site" evidence="10">
    <location>
        <begin position="221"/>
        <end position="223"/>
    </location>
    <ligand>
        <name>substrate</name>
    </ligand>
</feature>
<evidence type="ECO:0000256" key="4">
    <source>
        <dbReference type="ARBA" id="ARBA00022729"/>
    </source>
</evidence>
<dbReference type="InterPro" id="IPR001478">
    <property type="entry name" value="PDZ"/>
</dbReference>
<keyword evidence="5" id="KW-0677">Repeat</keyword>
<dbReference type="Gene3D" id="2.40.10.120">
    <property type="match status" value="1"/>
</dbReference>
<dbReference type="NCBIfam" id="TIGR02037">
    <property type="entry name" value="degP_htrA_DO"/>
    <property type="match status" value="1"/>
</dbReference>
<dbReference type="SUPFAM" id="SSF50156">
    <property type="entry name" value="PDZ domain-like"/>
    <property type="match status" value="2"/>
</dbReference>
<dbReference type="AlphaFoldDB" id="A0A8G1EDF5"/>
<dbReference type="Pfam" id="PF13365">
    <property type="entry name" value="Trypsin_2"/>
    <property type="match status" value="1"/>
</dbReference>
<gene>
    <name evidence="13" type="ORF">JO391_00885</name>
</gene>
<accession>A0A8G1EDF5</accession>
<evidence type="ECO:0000313" key="14">
    <source>
        <dbReference type="Proteomes" id="UP000826300"/>
    </source>
</evidence>